<keyword evidence="1" id="KW-1003">Cell membrane</keyword>
<evidence type="ECO:0000313" key="10">
    <source>
        <dbReference type="Proteomes" id="UP000033567"/>
    </source>
</evidence>
<dbReference type="PANTHER" id="PTHR37820">
    <property type="entry name" value="CELL DIVISION PROTEIN DIVIB"/>
    <property type="match status" value="1"/>
</dbReference>
<keyword evidence="5" id="KW-0131">Cell cycle</keyword>
<dbReference type="AlphaFoldDB" id="A0A0F4L289"/>
<dbReference type="Pfam" id="PF08478">
    <property type="entry name" value="POTRA_1"/>
    <property type="match status" value="1"/>
</dbReference>
<dbReference type="Proteomes" id="UP000033567">
    <property type="component" value="Unassembled WGS sequence"/>
</dbReference>
<keyword evidence="10" id="KW-1185">Reference proteome</keyword>
<protein>
    <submittedName>
        <fullName evidence="9">Cell division protein</fullName>
    </submittedName>
</protein>
<evidence type="ECO:0000256" key="1">
    <source>
        <dbReference type="ARBA" id="ARBA00022475"/>
    </source>
</evidence>
<evidence type="ECO:0000256" key="4">
    <source>
        <dbReference type="ARBA" id="ARBA00022989"/>
    </source>
</evidence>
<feature type="compositionally biased region" description="Low complexity" evidence="6">
    <location>
        <begin position="16"/>
        <end position="35"/>
    </location>
</feature>
<evidence type="ECO:0000259" key="8">
    <source>
        <dbReference type="Pfam" id="PF08478"/>
    </source>
</evidence>
<dbReference type="PATRIC" id="fig|1684.5.peg.549"/>
<keyword evidence="2 9" id="KW-0132">Cell division</keyword>
<dbReference type="EMBL" id="JWMF01000004">
    <property type="protein sequence ID" value="KJY51711.1"/>
    <property type="molecule type" value="Genomic_DNA"/>
</dbReference>
<feature type="compositionally biased region" description="Low complexity" evidence="6">
    <location>
        <begin position="45"/>
        <end position="63"/>
    </location>
</feature>
<evidence type="ECO:0000256" key="3">
    <source>
        <dbReference type="ARBA" id="ARBA00022692"/>
    </source>
</evidence>
<dbReference type="InterPro" id="IPR050487">
    <property type="entry name" value="FtsQ_DivIB"/>
</dbReference>
<dbReference type="PANTHER" id="PTHR37820:SF1">
    <property type="entry name" value="CELL DIVISION PROTEIN FTSQ"/>
    <property type="match status" value="1"/>
</dbReference>
<dbReference type="InterPro" id="IPR013685">
    <property type="entry name" value="POTRA_FtsQ_type"/>
</dbReference>
<keyword evidence="4 7" id="KW-1133">Transmembrane helix</keyword>
<evidence type="ECO:0000313" key="9">
    <source>
        <dbReference type="EMBL" id="KJY51711.1"/>
    </source>
</evidence>
<proteinExistence type="predicted"/>
<gene>
    <name evidence="9" type="ORF">JF70_05240</name>
</gene>
<keyword evidence="3 7" id="KW-0812">Transmembrane</keyword>
<keyword evidence="7" id="KW-0472">Membrane</keyword>
<dbReference type="RefSeq" id="WP_231578817.1">
    <property type="nucleotide sequence ID" value="NZ_KQ033885.1"/>
</dbReference>
<reference evidence="9 10" key="1">
    <citation type="submission" date="2014-12" db="EMBL/GenBank/DDBJ databases">
        <title>Comparative genomics of the lactic acid bacteria isolated from the honey bee gut.</title>
        <authorList>
            <person name="Ellegaard K.M."/>
            <person name="Tamarit D."/>
            <person name="Javelind E."/>
            <person name="Olofsson T."/>
            <person name="Andersson S.G."/>
            <person name="Vasquez A."/>
        </authorList>
    </citation>
    <scope>NUCLEOTIDE SEQUENCE [LARGE SCALE GENOMIC DNA]</scope>
    <source>
        <strain evidence="9 10">Bin7</strain>
    </source>
</reference>
<organism evidence="9 10">
    <name type="scientific">Bifidobacterium mellis</name>
    <dbReference type="NCBI Taxonomy" id="1293823"/>
    <lineage>
        <taxon>Bacteria</taxon>
        <taxon>Bacillati</taxon>
        <taxon>Actinomycetota</taxon>
        <taxon>Actinomycetes</taxon>
        <taxon>Bifidobacteriales</taxon>
        <taxon>Bifidobacteriaceae</taxon>
        <taxon>Bifidobacterium</taxon>
    </lineage>
</organism>
<dbReference type="GO" id="GO:0005886">
    <property type="term" value="C:plasma membrane"/>
    <property type="evidence" value="ECO:0007669"/>
    <property type="project" value="TreeGrafter"/>
</dbReference>
<feature type="region of interest" description="Disordered" evidence="6">
    <location>
        <begin position="1"/>
        <end position="162"/>
    </location>
</feature>
<feature type="domain" description="POTRA" evidence="8">
    <location>
        <begin position="228"/>
        <end position="290"/>
    </location>
</feature>
<feature type="compositionally biased region" description="Low complexity" evidence="6">
    <location>
        <begin position="98"/>
        <end position="140"/>
    </location>
</feature>
<evidence type="ECO:0000256" key="7">
    <source>
        <dbReference type="SAM" id="Phobius"/>
    </source>
</evidence>
<dbReference type="GO" id="GO:0051301">
    <property type="term" value="P:cell division"/>
    <property type="evidence" value="ECO:0007669"/>
    <property type="project" value="UniProtKB-KW"/>
</dbReference>
<dbReference type="Gene3D" id="3.10.20.310">
    <property type="entry name" value="membrane protein fhac"/>
    <property type="match status" value="1"/>
</dbReference>
<evidence type="ECO:0000256" key="2">
    <source>
        <dbReference type="ARBA" id="ARBA00022618"/>
    </source>
</evidence>
<feature type="transmembrane region" description="Helical" evidence="7">
    <location>
        <begin position="196"/>
        <end position="218"/>
    </location>
</feature>
<accession>A0A0F4L289</accession>
<feature type="compositionally biased region" description="Basic residues" evidence="6">
    <location>
        <begin position="76"/>
        <end position="90"/>
    </location>
</feature>
<sequence>MKPGKGRRASSGAPSRTRAVRAAKAARTARSGRTTKPLGEEPQTGRTARSGRSAASDAAGLAGRRSKAEKTGGGGRRLKRSKRLKGRPNRARNEGGSRTRSPRSASSSSRSLVKNSSTSASKSPASKSVASKSAAARSTGSAGGFVDARTIPPDRPVSGRIGTDQEEQGLGIFVRPKVLDFQARVREKKKVNRRLVLIRTGVVILVMALITGLAWLLFLSPVFRLQTDQINVSGGNAWVSDDRVASIVAHQGDRSLLLISANGVEQEISGMAGVTDAKVRKSFPHGLEVTFDAQEPTAVFKDAQGKLTAVDRQGRSLNTVTKPVDGVPVIQVATVKRAQQDQAVRQTLRILSTMPEAMRHSVTKVTAETQDSITTELDQGKHVIIWGDGSDLKLKQAVVDKIINDPSKIGDKHQLDVSAPLRPIVK</sequence>
<name>A0A0F4L289_9BIFI</name>
<evidence type="ECO:0000256" key="6">
    <source>
        <dbReference type="SAM" id="MobiDB-lite"/>
    </source>
</evidence>
<evidence type="ECO:0000256" key="5">
    <source>
        <dbReference type="ARBA" id="ARBA00023306"/>
    </source>
</evidence>
<comment type="caution">
    <text evidence="9">The sequence shown here is derived from an EMBL/GenBank/DDBJ whole genome shotgun (WGS) entry which is preliminary data.</text>
</comment>